<dbReference type="Proteomes" id="UP000243459">
    <property type="component" value="Chromosome 7"/>
</dbReference>
<keyword evidence="1" id="KW-1133">Transmembrane helix</keyword>
<organism evidence="2 3">
    <name type="scientific">Asparagus officinalis</name>
    <name type="common">Garden asparagus</name>
    <dbReference type="NCBI Taxonomy" id="4686"/>
    <lineage>
        <taxon>Eukaryota</taxon>
        <taxon>Viridiplantae</taxon>
        <taxon>Streptophyta</taxon>
        <taxon>Embryophyta</taxon>
        <taxon>Tracheophyta</taxon>
        <taxon>Spermatophyta</taxon>
        <taxon>Magnoliopsida</taxon>
        <taxon>Liliopsida</taxon>
        <taxon>Asparagales</taxon>
        <taxon>Asparagaceae</taxon>
        <taxon>Asparagoideae</taxon>
        <taxon>Asparagus</taxon>
    </lineage>
</organism>
<proteinExistence type="predicted"/>
<feature type="transmembrane region" description="Helical" evidence="1">
    <location>
        <begin position="98"/>
        <end position="125"/>
    </location>
</feature>
<feature type="transmembrane region" description="Helical" evidence="1">
    <location>
        <begin position="137"/>
        <end position="160"/>
    </location>
</feature>
<accession>A0A5P1E8R3</accession>
<evidence type="ECO:0000313" key="3">
    <source>
        <dbReference type="Proteomes" id="UP000243459"/>
    </source>
</evidence>
<evidence type="ECO:0000313" key="2">
    <source>
        <dbReference type="EMBL" id="ONK62232.1"/>
    </source>
</evidence>
<keyword evidence="1" id="KW-0812">Transmembrane</keyword>
<keyword evidence="3" id="KW-1185">Reference proteome</keyword>
<dbReference type="EMBL" id="CM007387">
    <property type="protein sequence ID" value="ONK62232.1"/>
    <property type="molecule type" value="Genomic_DNA"/>
</dbReference>
<keyword evidence="1" id="KW-0472">Membrane</keyword>
<gene>
    <name evidence="2" type="ORF">A4U43_C07F1730</name>
</gene>
<dbReference type="AlphaFoldDB" id="A0A5P1E8R3"/>
<protein>
    <submittedName>
        <fullName evidence="2">Uncharacterized protein</fullName>
    </submittedName>
</protein>
<dbReference type="Gramene" id="ONK62232">
    <property type="protein sequence ID" value="ONK62232"/>
    <property type="gene ID" value="A4U43_C07F1730"/>
</dbReference>
<reference evidence="3" key="1">
    <citation type="journal article" date="2017" name="Nat. Commun.">
        <title>The asparagus genome sheds light on the origin and evolution of a young Y chromosome.</title>
        <authorList>
            <person name="Harkess A."/>
            <person name="Zhou J."/>
            <person name="Xu C."/>
            <person name="Bowers J.E."/>
            <person name="Van der Hulst R."/>
            <person name="Ayyampalayam S."/>
            <person name="Mercati F."/>
            <person name="Riccardi P."/>
            <person name="McKain M.R."/>
            <person name="Kakrana A."/>
            <person name="Tang H."/>
            <person name="Ray J."/>
            <person name="Groenendijk J."/>
            <person name="Arikit S."/>
            <person name="Mathioni S.M."/>
            <person name="Nakano M."/>
            <person name="Shan H."/>
            <person name="Telgmann-Rauber A."/>
            <person name="Kanno A."/>
            <person name="Yue Z."/>
            <person name="Chen H."/>
            <person name="Li W."/>
            <person name="Chen Y."/>
            <person name="Xu X."/>
            <person name="Zhang Y."/>
            <person name="Luo S."/>
            <person name="Chen H."/>
            <person name="Gao J."/>
            <person name="Mao Z."/>
            <person name="Pires J.C."/>
            <person name="Luo M."/>
            <person name="Kudrna D."/>
            <person name="Wing R.A."/>
            <person name="Meyers B.C."/>
            <person name="Yi K."/>
            <person name="Kong H."/>
            <person name="Lavrijsen P."/>
            <person name="Sunseri F."/>
            <person name="Falavigna A."/>
            <person name="Ye Y."/>
            <person name="Leebens-Mack J.H."/>
            <person name="Chen G."/>
        </authorList>
    </citation>
    <scope>NUCLEOTIDE SEQUENCE [LARGE SCALE GENOMIC DNA]</scope>
    <source>
        <strain evidence="3">cv. DH0086</strain>
    </source>
</reference>
<name>A0A5P1E8R3_ASPOF</name>
<sequence>MEEEVEEQHDLNLRISEDQRCGGIDGGGGGSRASAKMSRRYIRGTIKKKREIFYEVGSCEGWQRKSAAKSGAPICLSAHLEDDPCVAFRRLSMFVSSLYFGLPVLCSEVWNTAHFCSMGILVKVLTYISVPVLWFRLLLYSSFLVFLLGFRLLCSCILSLGTCW</sequence>
<evidence type="ECO:0000256" key="1">
    <source>
        <dbReference type="SAM" id="Phobius"/>
    </source>
</evidence>